<evidence type="ECO:0000313" key="1">
    <source>
        <dbReference type="EMBL" id="CAG8644405.1"/>
    </source>
</evidence>
<comment type="caution">
    <text evidence="1">The sequence shown here is derived from an EMBL/GenBank/DDBJ whole genome shotgun (WGS) entry which is preliminary data.</text>
</comment>
<accession>A0ACA9NF79</accession>
<name>A0ACA9NF79_9GLOM</name>
<evidence type="ECO:0000313" key="2">
    <source>
        <dbReference type="Proteomes" id="UP000789702"/>
    </source>
</evidence>
<gene>
    <name evidence="1" type="ORF">DHETER_LOCUS8993</name>
</gene>
<keyword evidence="2" id="KW-1185">Reference proteome</keyword>
<reference evidence="1" key="1">
    <citation type="submission" date="2021-06" db="EMBL/GenBank/DDBJ databases">
        <authorList>
            <person name="Kallberg Y."/>
            <person name="Tangrot J."/>
            <person name="Rosling A."/>
        </authorList>
    </citation>
    <scope>NUCLEOTIDE SEQUENCE</scope>
    <source>
        <strain evidence="1">IL203A</strain>
    </source>
</reference>
<sequence length="256" mass="29883">PWLCSKPIQKQYEELFYLTLGMKDEIYEELTNFLSVILEELLFEKNQKTNMIDDLVNSQSRMRSMKKYTFCQASDIDNRKRVCPNCHNKLPTISEMNQQSNELPTIKNITDKSLVICPYRFKESDAQRSDTQEPRTRPSFTIESSRYQAQIRKPQFVNLKSNNCIFQNISGEWKITLNIWHPIPITCEEADHQKNESSLKKSEILSIINSLISSLDNSDHSHFRSLLNKSCNDLINILQEIRSVLAENNINIDSEE</sequence>
<dbReference type="EMBL" id="CAJVPU010015087">
    <property type="protein sequence ID" value="CAG8644405.1"/>
    <property type="molecule type" value="Genomic_DNA"/>
</dbReference>
<organism evidence="1 2">
    <name type="scientific">Dentiscutata heterogama</name>
    <dbReference type="NCBI Taxonomy" id="1316150"/>
    <lineage>
        <taxon>Eukaryota</taxon>
        <taxon>Fungi</taxon>
        <taxon>Fungi incertae sedis</taxon>
        <taxon>Mucoromycota</taxon>
        <taxon>Glomeromycotina</taxon>
        <taxon>Glomeromycetes</taxon>
        <taxon>Diversisporales</taxon>
        <taxon>Gigasporaceae</taxon>
        <taxon>Dentiscutata</taxon>
    </lineage>
</organism>
<feature type="non-terminal residue" evidence="1">
    <location>
        <position position="1"/>
    </location>
</feature>
<proteinExistence type="predicted"/>
<protein>
    <submittedName>
        <fullName evidence="1">6718_t:CDS:1</fullName>
    </submittedName>
</protein>
<dbReference type="Proteomes" id="UP000789702">
    <property type="component" value="Unassembled WGS sequence"/>
</dbReference>